<dbReference type="HOGENOM" id="CLU_103053_1_0_1"/>
<keyword evidence="2" id="KW-1185">Reference proteome</keyword>
<name>A0A0C3C4E4_HEBCY</name>
<sequence length="212" mass="24295">MEGMYENYNPVAWKCVNSACADKTLTLIRKFCVFGQSRHFPRRSLALTKPQVDFDILQSASYSTHIKVQEQTTLTMPDRNPPVTYKFSKPEPWTGAQPNQFLFHNETEDYQDIGVGFYEPGHQDPVTTIVILDIPRDASVPIEFTPILTAYVASGYKQTEIITTQVQNPLDWEKNLMLPSLHRNWKLEESGEGYKLVEDDLEHSGGRRSVRL</sequence>
<dbReference type="AlphaFoldDB" id="A0A0C3C4E4"/>
<dbReference type="EMBL" id="KN831790">
    <property type="protein sequence ID" value="KIM38476.1"/>
    <property type="molecule type" value="Genomic_DNA"/>
</dbReference>
<dbReference type="Proteomes" id="UP000053424">
    <property type="component" value="Unassembled WGS sequence"/>
</dbReference>
<evidence type="ECO:0000313" key="2">
    <source>
        <dbReference type="Proteomes" id="UP000053424"/>
    </source>
</evidence>
<organism evidence="1 2">
    <name type="scientific">Hebeloma cylindrosporum</name>
    <dbReference type="NCBI Taxonomy" id="76867"/>
    <lineage>
        <taxon>Eukaryota</taxon>
        <taxon>Fungi</taxon>
        <taxon>Dikarya</taxon>
        <taxon>Basidiomycota</taxon>
        <taxon>Agaricomycotina</taxon>
        <taxon>Agaricomycetes</taxon>
        <taxon>Agaricomycetidae</taxon>
        <taxon>Agaricales</taxon>
        <taxon>Agaricineae</taxon>
        <taxon>Hymenogastraceae</taxon>
        <taxon>Hebeloma</taxon>
    </lineage>
</organism>
<gene>
    <name evidence="1" type="ORF">M413DRAFT_420247</name>
</gene>
<reference evidence="2" key="2">
    <citation type="submission" date="2015-01" db="EMBL/GenBank/DDBJ databases">
        <title>Evolutionary Origins and Diversification of the Mycorrhizal Mutualists.</title>
        <authorList>
            <consortium name="DOE Joint Genome Institute"/>
            <consortium name="Mycorrhizal Genomics Consortium"/>
            <person name="Kohler A."/>
            <person name="Kuo A."/>
            <person name="Nagy L.G."/>
            <person name="Floudas D."/>
            <person name="Copeland A."/>
            <person name="Barry K.W."/>
            <person name="Cichocki N."/>
            <person name="Veneault-Fourrey C."/>
            <person name="LaButti K."/>
            <person name="Lindquist E.A."/>
            <person name="Lipzen A."/>
            <person name="Lundell T."/>
            <person name="Morin E."/>
            <person name="Murat C."/>
            <person name="Riley R."/>
            <person name="Ohm R."/>
            <person name="Sun H."/>
            <person name="Tunlid A."/>
            <person name="Henrissat B."/>
            <person name="Grigoriev I.V."/>
            <person name="Hibbett D.S."/>
            <person name="Martin F."/>
        </authorList>
    </citation>
    <scope>NUCLEOTIDE SEQUENCE [LARGE SCALE GENOMIC DNA]</scope>
    <source>
        <strain evidence="2">h7</strain>
    </source>
</reference>
<evidence type="ECO:0000313" key="1">
    <source>
        <dbReference type="EMBL" id="KIM38476.1"/>
    </source>
</evidence>
<reference evidence="1 2" key="1">
    <citation type="submission" date="2014-04" db="EMBL/GenBank/DDBJ databases">
        <authorList>
            <consortium name="DOE Joint Genome Institute"/>
            <person name="Kuo A."/>
            <person name="Gay G."/>
            <person name="Dore J."/>
            <person name="Kohler A."/>
            <person name="Nagy L.G."/>
            <person name="Floudas D."/>
            <person name="Copeland A."/>
            <person name="Barry K.W."/>
            <person name="Cichocki N."/>
            <person name="Veneault-Fourrey C."/>
            <person name="LaButti K."/>
            <person name="Lindquist E.A."/>
            <person name="Lipzen A."/>
            <person name="Lundell T."/>
            <person name="Morin E."/>
            <person name="Murat C."/>
            <person name="Sun H."/>
            <person name="Tunlid A."/>
            <person name="Henrissat B."/>
            <person name="Grigoriev I.V."/>
            <person name="Hibbett D.S."/>
            <person name="Martin F."/>
            <person name="Nordberg H.P."/>
            <person name="Cantor M.N."/>
            <person name="Hua S.X."/>
        </authorList>
    </citation>
    <scope>NUCLEOTIDE SEQUENCE [LARGE SCALE GENOMIC DNA]</scope>
    <source>
        <strain evidence="2">h7</strain>
    </source>
</reference>
<protein>
    <submittedName>
        <fullName evidence="1">Uncharacterized protein</fullName>
    </submittedName>
</protein>
<accession>A0A0C3C4E4</accession>
<proteinExistence type="predicted"/>
<dbReference type="OrthoDB" id="2942627at2759"/>